<gene>
    <name evidence="5" type="ORF">H6A13_00545</name>
</gene>
<dbReference type="Pfam" id="PF02361">
    <property type="entry name" value="CbiQ"/>
    <property type="match status" value="1"/>
</dbReference>
<comment type="caution">
    <text evidence="5">The sequence shown here is derived from an EMBL/GenBank/DDBJ whole genome shotgun (WGS) entry which is preliminary data.</text>
</comment>
<evidence type="ECO:0000256" key="2">
    <source>
        <dbReference type="ARBA" id="ARBA00022692"/>
    </source>
</evidence>
<dbReference type="PANTHER" id="PTHR33514:SF13">
    <property type="entry name" value="PROTEIN ABCI12, CHLOROPLASTIC"/>
    <property type="match status" value="1"/>
</dbReference>
<evidence type="ECO:0000313" key="5">
    <source>
        <dbReference type="EMBL" id="MBM6825595.1"/>
    </source>
</evidence>
<dbReference type="Proteomes" id="UP000713880">
    <property type="component" value="Unassembled WGS sequence"/>
</dbReference>
<sequence length="266" mass="30373">MMRDITIGKYYNQDSLVHQLDCRTKLAGTLLFIIAIFLVNRPVVYIPCLLYILILYKVARIPWSYALKGLKGFALLLLFTFIFRSIITDGREILTVWIFTVTYEGVLKAISLMARIMLMVLSASLLAYTTTPTQMASGLEKSLFFLEKVHVPIREMSMMVSIAFRFIPVFIEEVNIIMDAQASRGVDFHSGSIFRRMGKVMPLVIPLFVSAIRRSADLAMAMEARGYSEASERTKYRPLRYTSKDRIAYVIAIVVFVLLILTRIIL</sequence>
<proteinExistence type="predicted"/>
<dbReference type="RefSeq" id="WP_204907661.1">
    <property type="nucleotide sequence ID" value="NZ_JACJLV010000001.1"/>
</dbReference>
<keyword evidence="6" id="KW-1185">Reference proteome</keyword>
<dbReference type="CDD" id="cd16914">
    <property type="entry name" value="EcfT"/>
    <property type="match status" value="1"/>
</dbReference>
<dbReference type="InterPro" id="IPR003339">
    <property type="entry name" value="ABC/ECF_trnsptr_transmembrane"/>
</dbReference>
<evidence type="ECO:0000256" key="4">
    <source>
        <dbReference type="ARBA" id="ARBA00023136"/>
    </source>
</evidence>
<dbReference type="PANTHER" id="PTHR33514">
    <property type="entry name" value="PROTEIN ABCI12, CHLOROPLASTIC"/>
    <property type="match status" value="1"/>
</dbReference>
<dbReference type="GO" id="GO:0005886">
    <property type="term" value="C:plasma membrane"/>
    <property type="evidence" value="ECO:0007669"/>
    <property type="project" value="UniProtKB-ARBA"/>
</dbReference>
<dbReference type="AlphaFoldDB" id="A0A939BAS2"/>
<keyword evidence="4" id="KW-0472">Membrane</keyword>
<accession>A0A939BAS2</accession>
<organism evidence="5 6">
    <name type="scientific">Mordavella massiliensis</name>
    <dbReference type="NCBI Taxonomy" id="1871024"/>
    <lineage>
        <taxon>Bacteria</taxon>
        <taxon>Bacillati</taxon>
        <taxon>Bacillota</taxon>
        <taxon>Clostridia</taxon>
        <taxon>Eubacteriales</taxon>
        <taxon>Clostridiaceae</taxon>
        <taxon>Mordavella</taxon>
    </lineage>
</organism>
<evidence type="ECO:0000256" key="1">
    <source>
        <dbReference type="ARBA" id="ARBA00004141"/>
    </source>
</evidence>
<reference evidence="5" key="1">
    <citation type="submission" date="2020-08" db="EMBL/GenBank/DDBJ databases">
        <authorList>
            <person name="Cejkova D."/>
            <person name="Kubasova T."/>
            <person name="Jahodarova E."/>
            <person name="Rychlik I."/>
        </authorList>
    </citation>
    <scope>NUCLEOTIDE SEQUENCE</scope>
    <source>
        <strain evidence="5">An420c</strain>
    </source>
</reference>
<dbReference type="EMBL" id="JACJLV010000001">
    <property type="protein sequence ID" value="MBM6825595.1"/>
    <property type="molecule type" value="Genomic_DNA"/>
</dbReference>
<evidence type="ECO:0000256" key="3">
    <source>
        <dbReference type="ARBA" id="ARBA00022989"/>
    </source>
</evidence>
<keyword evidence="2 5" id="KW-0812">Transmembrane</keyword>
<comment type="subcellular location">
    <subcellularLocation>
        <location evidence="1">Membrane</location>
        <topology evidence="1">Multi-pass membrane protein</topology>
    </subcellularLocation>
</comment>
<protein>
    <submittedName>
        <fullName evidence="5">Energy-coupling factor transporter transmembrane protein EcfT</fullName>
    </submittedName>
</protein>
<reference evidence="5" key="2">
    <citation type="journal article" date="2021" name="Sci. Rep.">
        <title>The distribution of antibiotic resistance genes in chicken gut microbiota commensals.</title>
        <authorList>
            <person name="Juricova H."/>
            <person name="Matiasovicova J."/>
            <person name="Kubasova T."/>
            <person name="Cejkova D."/>
            <person name="Rychlik I."/>
        </authorList>
    </citation>
    <scope>NUCLEOTIDE SEQUENCE</scope>
    <source>
        <strain evidence="5">An420c</strain>
    </source>
</reference>
<name>A0A939BAS2_9CLOT</name>
<evidence type="ECO:0000313" key="6">
    <source>
        <dbReference type="Proteomes" id="UP000713880"/>
    </source>
</evidence>
<keyword evidence="3" id="KW-1133">Transmembrane helix</keyword>